<dbReference type="Pfam" id="PF00578">
    <property type="entry name" value="AhpC-TSA"/>
    <property type="match status" value="1"/>
</dbReference>
<keyword evidence="4" id="KW-1185">Reference proteome</keyword>
<dbReference type="GO" id="GO:0016209">
    <property type="term" value="F:antioxidant activity"/>
    <property type="evidence" value="ECO:0007669"/>
    <property type="project" value="InterPro"/>
</dbReference>
<feature type="domain" description="Thioredoxin" evidence="2">
    <location>
        <begin position="137"/>
        <end position="274"/>
    </location>
</feature>
<proteinExistence type="predicted"/>
<keyword evidence="1" id="KW-1133">Transmembrane helix</keyword>
<name>A0A6A7N2Z1_9BURK</name>
<organism evidence="3 4">
    <name type="scientific">Rugamonas aquatica</name>
    <dbReference type="NCBI Taxonomy" id="2743357"/>
    <lineage>
        <taxon>Bacteria</taxon>
        <taxon>Pseudomonadati</taxon>
        <taxon>Pseudomonadota</taxon>
        <taxon>Betaproteobacteria</taxon>
        <taxon>Burkholderiales</taxon>
        <taxon>Oxalobacteraceae</taxon>
        <taxon>Telluria group</taxon>
        <taxon>Rugamonas</taxon>
    </lineage>
</organism>
<dbReference type="Proteomes" id="UP000440498">
    <property type="component" value="Unassembled WGS sequence"/>
</dbReference>
<dbReference type="EMBL" id="WHUG01000005">
    <property type="protein sequence ID" value="MQA39439.1"/>
    <property type="molecule type" value="Genomic_DNA"/>
</dbReference>
<comment type="caution">
    <text evidence="3">The sequence shown here is derived from an EMBL/GenBank/DDBJ whole genome shotgun (WGS) entry which is preliminary data.</text>
</comment>
<dbReference type="Gene3D" id="3.40.30.10">
    <property type="entry name" value="Glutaredoxin"/>
    <property type="match status" value="1"/>
</dbReference>
<dbReference type="InterPro" id="IPR013766">
    <property type="entry name" value="Thioredoxin_domain"/>
</dbReference>
<protein>
    <submittedName>
        <fullName evidence="3">Redoxin domain-containing protein</fullName>
    </submittedName>
</protein>
<feature type="transmembrane region" description="Helical" evidence="1">
    <location>
        <begin position="7"/>
        <end position="28"/>
    </location>
</feature>
<keyword evidence="1" id="KW-0812">Transmembrane</keyword>
<accession>A0A6A7N2Z1</accession>
<dbReference type="CDD" id="cd02966">
    <property type="entry name" value="TlpA_like_family"/>
    <property type="match status" value="1"/>
</dbReference>
<dbReference type="AlphaFoldDB" id="A0A6A7N2Z1"/>
<evidence type="ECO:0000313" key="4">
    <source>
        <dbReference type="Proteomes" id="UP000440498"/>
    </source>
</evidence>
<dbReference type="InterPro" id="IPR050553">
    <property type="entry name" value="Thioredoxin_ResA/DsbE_sf"/>
</dbReference>
<evidence type="ECO:0000259" key="2">
    <source>
        <dbReference type="PROSITE" id="PS51352"/>
    </source>
</evidence>
<dbReference type="SUPFAM" id="SSF52833">
    <property type="entry name" value="Thioredoxin-like"/>
    <property type="match status" value="1"/>
</dbReference>
<dbReference type="InterPro" id="IPR000866">
    <property type="entry name" value="AhpC/TSA"/>
</dbReference>
<dbReference type="PANTHER" id="PTHR42852:SF17">
    <property type="entry name" value="THIOREDOXIN-LIKE PROTEIN HI_1115"/>
    <property type="match status" value="1"/>
</dbReference>
<sequence>MNTLQRCAAFTMACIGNMLLLSIISRLFFLMRSLSFAAVGLLISFACTPQFANANSVKSTKSVSSAELEFRDQMALTDYQNVEYQDVNGASITFAQFQKKLSDSGFSMEKSKVGEQATAIVKLQSAKSKAAKVKYKLAAGSPFPAFKLHATDGNIVDNEALRGKYTVVSFYFSECAPCIKEVPMLNAFAERNQEFSTLAVTFDSPDEAKKFAQQTRLSWRTVAGAKELIDQVGVKSYPTFALLDPNGVLVTIENGFEAAGKGATLDKWVKNAIASRAQ</sequence>
<keyword evidence="1" id="KW-0472">Membrane</keyword>
<dbReference type="InterPro" id="IPR036249">
    <property type="entry name" value="Thioredoxin-like_sf"/>
</dbReference>
<reference evidence="3 4" key="1">
    <citation type="submission" date="2019-10" db="EMBL/GenBank/DDBJ databases">
        <title>Two novel species isolated from a subtropical stream in China.</title>
        <authorList>
            <person name="Lu H."/>
        </authorList>
    </citation>
    <scope>NUCLEOTIDE SEQUENCE [LARGE SCALE GENOMIC DNA]</scope>
    <source>
        <strain evidence="3 4">FT29W</strain>
    </source>
</reference>
<dbReference type="PANTHER" id="PTHR42852">
    <property type="entry name" value="THIOL:DISULFIDE INTERCHANGE PROTEIN DSBE"/>
    <property type="match status" value="1"/>
</dbReference>
<evidence type="ECO:0000256" key="1">
    <source>
        <dbReference type="SAM" id="Phobius"/>
    </source>
</evidence>
<dbReference type="PROSITE" id="PS51352">
    <property type="entry name" value="THIOREDOXIN_2"/>
    <property type="match status" value="1"/>
</dbReference>
<dbReference type="GO" id="GO:0016491">
    <property type="term" value="F:oxidoreductase activity"/>
    <property type="evidence" value="ECO:0007669"/>
    <property type="project" value="InterPro"/>
</dbReference>
<gene>
    <name evidence="3" type="ORF">GEV02_14890</name>
</gene>
<evidence type="ECO:0000313" key="3">
    <source>
        <dbReference type="EMBL" id="MQA39439.1"/>
    </source>
</evidence>